<evidence type="ECO:0000256" key="5">
    <source>
        <dbReference type="HAMAP-Rule" id="MF_01302"/>
    </source>
</evidence>
<protein>
    <recommendedName>
        <fullName evidence="4 5">Small ribosomal subunit protein uS8</fullName>
    </recommendedName>
</protein>
<dbReference type="GO" id="GO:0005737">
    <property type="term" value="C:cytoplasm"/>
    <property type="evidence" value="ECO:0007669"/>
    <property type="project" value="UniProtKB-ARBA"/>
</dbReference>
<evidence type="ECO:0000256" key="6">
    <source>
        <dbReference type="RuleBase" id="RU003660"/>
    </source>
</evidence>
<sequence>MTDPITDMLNHIRNAQAVQKPEVLVPFSKLKNEIAMLLSKAGFLAEVKKAAKGKTKAIKMQLKYDNGLPAIEGAKRVSKPGQRIYVKTNEIKKVRGGFGISVISTPKGLMTGLEARKAKLGGEVLLEIW</sequence>
<keyword evidence="5" id="KW-0694">RNA-binding</keyword>
<dbReference type="Gene3D" id="3.30.1370.30">
    <property type="match status" value="1"/>
</dbReference>
<keyword evidence="2 5" id="KW-0689">Ribosomal protein</keyword>
<dbReference type="InterPro" id="IPR000630">
    <property type="entry name" value="Ribosomal_uS8"/>
</dbReference>
<comment type="similarity">
    <text evidence="1 5 6">Belongs to the universal ribosomal protein uS8 family.</text>
</comment>
<dbReference type="Gene3D" id="3.30.1490.10">
    <property type="match status" value="1"/>
</dbReference>
<evidence type="ECO:0000313" key="7">
    <source>
        <dbReference type="EMBL" id="OGZ65479.1"/>
    </source>
</evidence>
<dbReference type="GO" id="GO:0006412">
    <property type="term" value="P:translation"/>
    <property type="evidence" value="ECO:0007669"/>
    <property type="project" value="UniProtKB-UniRule"/>
</dbReference>
<dbReference type="Pfam" id="PF00410">
    <property type="entry name" value="Ribosomal_S8"/>
    <property type="match status" value="1"/>
</dbReference>
<dbReference type="AlphaFoldDB" id="A0A1G2HSV2"/>
<dbReference type="GO" id="GO:0019843">
    <property type="term" value="F:rRNA binding"/>
    <property type="evidence" value="ECO:0007669"/>
    <property type="project" value="UniProtKB-UniRule"/>
</dbReference>
<dbReference type="GO" id="GO:0005840">
    <property type="term" value="C:ribosome"/>
    <property type="evidence" value="ECO:0007669"/>
    <property type="project" value="UniProtKB-KW"/>
</dbReference>
<evidence type="ECO:0000256" key="3">
    <source>
        <dbReference type="ARBA" id="ARBA00023274"/>
    </source>
</evidence>
<gene>
    <name evidence="5" type="primary">rpsH</name>
    <name evidence="7" type="ORF">A2822_04245</name>
</gene>
<keyword evidence="5" id="KW-0699">rRNA-binding</keyword>
<reference evidence="7 8" key="1">
    <citation type="journal article" date="2016" name="Nat. Commun.">
        <title>Thousands of microbial genomes shed light on interconnected biogeochemical processes in an aquifer system.</title>
        <authorList>
            <person name="Anantharaman K."/>
            <person name="Brown C.T."/>
            <person name="Hug L.A."/>
            <person name="Sharon I."/>
            <person name="Castelle C.J."/>
            <person name="Probst A.J."/>
            <person name="Thomas B.C."/>
            <person name="Singh A."/>
            <person name="Wilkins M.J."/>
            <person name="Karaoz U."/>
            <person name="Brodie E.L."/>
            <person name="Williams K.H."/>
            <person name="Hubbard S.S."/>
            <person name="Banfield J.F."/>
        </authorList>
    </citation>
    <scope>NUCLEOTIDE SEQUENCE [LARGE SCALE GENOMIC DNA]</scope>
</reference>
<dbReference type="HAMAP" id="MF_01302_B">
    <property type="entry name" value="Ribosomal_uS8_B"/>
    <property type="match status" value="1"/>
</dbReference>
<dbReference type="SUPFAM" id="SSF56047">
    <property type="entry name" value="Ribosomal protein S8"/>
    <property type="match status" value="1"/>
</dbReference>
<dbReference type="Proteomes" id="UP000178774">
    <property type="component" value="Unassembled WGS sequence"/>
</dbReference>
<dbReference type="PROSITE" id="PS00053">
    <property type="entry name" value="RIBOSOMAL_S8"/>
    <property type="match status" value="1"/>
</dbReference>
<dbReference type="NCBIfam" id="NF001109">
    <property type="entry name" value="PRK00136.1"/>
    <property type="match status" value="1"/>
</dbReference>
<dbReference type="InterPro" id="IPR047863">
    <property type="entry name" value="Ribosomal_uS8_CS"/>
</dbReference>
<evidence type="ECO:0000313" key="8">
    <source>
        <dbReference type="Proteomes" id="UP000178774"/>
    </source>
</evidence>
<dbReference type="GO" id="GO:0003735">
    <property type="term" value="F:structural constituent of ribosome"/>
    <property type="evidence" value="ECO:0007669"/>
    <property type="project" value="InterPro"/>
</dbReference>
<comment type="subunit">
    <text evidence="5">Part of the 30S ribosomal subunit. Contacts proteins S5 and S12.</text>
</comment>
<evidence type="ECO:0000256" key="4">
    <source>
        <dbReference type="ARBA" id="ARBA00035258"/>
    </source>
</evidence>
<dbReference type="FunFam" id="3.30.1490.10:FF:000001">
    <property type="entry name" value="30S ribosomal protein S8"/>
    <property type="match status" value="1"/>
</dbReference>
<dbReference type="PANTHER" id="PTHR11758">
    <property type="entry name" value="40S RIBOSOMAL PROTEIN S15A"/>
    <property type="match status" value="1"/>
</dbReference>
<accession>A0A1G2HSV2</accession>
<proteinExistence type="inferred from homology"/>
<dbReference type="GO" id="GO:1990904">
    <property type="term" value="C:ribonucleoprotein complex"/>
    <property type="evidence" value="ECO:0007669"/>
    <property type="project" value="UniProtKB-KW"/>
</dbReference>
<dbReference type="InterPro" id="IPR035987">
    <property type="entry name" value="Ribosomal_uS8_sf"/>
</dbReference>
<comment type="function">
    <text evidence="5">One of the primary rRNA binding proteins, it binds directly to 16S rRNA central domain where it helps coordinate assembly of the platform of the 30S subunit.</text>
</comment>
<dbReference type="EMBL" id="MHOP01000021">
    <property type="protein sequence ID" value="OGZ65479.1"/>
    <property type="molecule type" value="Genomic_DNA"/>
</dbReference>
<keyword evidence="3 5" id="KW-0687">Ribonucleoprotein</keyword>
<evidence type="ECO:0000256" key="2">
    <source>
        <dbReference type="ARBA" id="ARBA00022980"/>
    </source>
</evidence>
<comment type="caution">
    <text evidence="7">The sequence shown here is derived from an EMBL/GenBank/DDBJ whole genome shotgun (WGS) entry which is preliminary data.</text>
</comment>
<organism evidence="7 8">
    <name type="scientific">Candidatus Staskawiczbacteria bacterium RIFCSPHIGHO2_01_FULL_41_41</name>
    <dbReference type="NCBI Taxonomy" id="1802203"/>
    <lineage>
        <taxon>Bacteria</taxon>
        <taxon>Candidatus Staskawicziibacteriota</taxon>
    </lineage>
</organism>
<evidence type="ECO:0000256" key="1">
    <source>
        <dbReference type="ARBA" id="ARBA00006471"/>
    </source>
</evidence>
<name>A0A1G2HSV2_9BACT</name>